<accession>A0A024GID2</accession>
<dbReference type="Proteomes" id="UP000053237">
    <property type="component" value="Unassembled WGS sequence"/>
</dbReference>
<dbReference type="EMBL" id="CAIX01000122">
    <property type="protein sequence ID" value="CCI46287.1"/>
    <property type="molecule type" value="Genomic_DNA"/>
</dbReference>
<keyword evidence="1" id="KW-0472">Membrane</keyword>
<dbReference type="Gene3D" id="3.40.50.1820">
    <property type="entry name" value="alpha/beta hydrolase"/>
    <property type="match status" value="1"/>
</dbReference>
<dbReference type="InterPro" id="IPR051044">
    <property type="entry name" value="MAG_DAG_Lipase"/>
</dbReference>
<dbReference type="Pfam" id="PF12146">
    <property type="entry name" value="Hydrolase_4"/>
    <property type="match status" value="1"/>
</dbReference>
<keyword evidence="1" id="KW-0812">Transmembrane</keyword>
<dbReference type="InterPro" id="IPR029058">
    <property type="entry name" value="AB_hydrolase_fold"/>
</dbReference>
<sequence length="352" mass="39403">MALVLNVYQLVGYLLLFIICVVIYLWLQFGPGIDIRHAQSHFPLSESELNFIKTYVAAGSEITGVMERVRSRKQMVRIFYRIWIPNNIPSPNDAVAVVVYLHGLNSHSGRNDPMSRELLENNFIVAKLDHEGFGRSGGRHGYFESVNDLAEDVIAFITDIRSRYKGKKVFLEGISLGGLVALHVLTRMQNGLIDGAVLLCPAVQIHEATKTSVIVESIGKFLHRFFPKLPVIRAHRGRSTCAASAALVEAMIKMDPLFYSGRLRIGTGLAILAGIEYIRSRFHEIRLPYLLQHGTADLVCDISGSEQLHESTSSEDKTFLRYKGAAHDLCNDSPEIREAVARDIVEWLLTRS</sequence>
<feature type="domain" description="Serine aminopeptidase S33" evidence="2">
    <location>
        <begin position="94"/>
        <end position="333"/>
    </location>
</feature>
<evidence type="ECO:0000256" key="1">
    <source>
        <dbReference type="SAM" id="Phobius"/>
    </source>
</evidence>
<evidence type="ECO:0000259" key="2">
    <source>
        <dbReference type="Pfam" id="PF12146"/>
    </source>
</evidence>
<feature type="transmembrane region" description="Helical" evidence="1">
    <location>
        <begin position="6"/>
        <end position="27"/>
    </location>
</feature>
<dbReference type="PANTHER" id="PTHR11614">
    <property type="entry name" value="PHOSPHOLIPASE-RELATED"/>
    <property type="match status" value="1"/>
</dbReference>
<name>A0A024GID2_9STRA</name>
<protein>
    <recommendedName>
        <fullName evidence="2">Serine aminopeptidase S33 domain-containing protein</fullName>
    </recommendedName>
</protein>
<proteinExistence type="predicted"/>
<reference evidence="3 4" key="1">
    <citation type="submission" date="2012-05" db="EMBL/GenBank/DDBJ databases">
        <title>Recombination and specialization in a pathogen metapopulation.</title>
        <authorList>
            <person name="Gardiner A."/>
            <person name="Kemen E."/>
            <person name="Schultz-Larsen T."/>
            <person name="MacLean D."/>
            <person name="Van Oosterhout C."/>
            <person name="Jones J.D.G."/>
        </authorList>
    </citation>
    <scope>NUCLEOTIDE SEQUENCE [LARGE SCALE GENOMIC DNA]</scope>
    <source>
        <strain evidence="3 4">Ac Nc2</strain>
    </source>
</reference>
<dbReference type="SUPFAM" id="SSF53474">
    <property type="entry name" value="alpha/beta-Hydrolases"/>
    <property type="match status" value="1"/>
</dbReference>
<gene>
    <name evidence="3" type="ORF">BN9_072160</name>
</gene>
<dbReference type="InParanoid" id="A0A024GID2"/>
<comment type="caution">
    <text evidence="3">The sequence shown here is derived from an EMBL/GenBank/DDBJ whole genome shotgun (WGS) entry which is preliminary data.</text>
</comment>
<evidence type="ECO:0000313" key="3">
    <source>
        <dbReference type="EMBL" id="CCI46287.1"/>
    </source>
</evidence>
<dbReference type="STRING" id="65357.A0A024GID2"/>
<keyword evidence="4" id="KW-1185">Reference proteome</keyword>
<evidence type="ECO:0000313" key="4">
    <source>
        <dbReference type="Proteomes" id="UP000053237"/>
    </source>
</evidence>
<organism evidence="3 4">
    <name type="scientific">Albugo candida</name>
    <dbReference type="NCBI Taxonomy" id="65357"/>
    <lineage>
        <taxon>Eukaryota</taxon>
        <taxon>Sar</taxon>
        <taxon>Stramenopiles</taxon>
        <taxon>Oomycota</taxon>
        <taxon>Peronosporomycetes</taxon>
        <taxon>Albuginales</taxon>
        <taxon>Albuginaceae</taxon>
        <taxon>Albugo</taxon>
    </lineage>
</organism>
<dbReference type="OrthoDB" id="2498029at2759"/>
<keyword evidence="1" id="KW-1133">Transmembrane helix</keyword>
<dbReference type="InterPro" id="IPR022742">
    <property type="entry name" value="Hydrolase_4"/>
</dbReference>
<dbReference type="AlphaFoldDB" id="A0A024GID2"/>